<name>A0A542EAG0_9ACTN</name>
<feature type="transmembrane region" description="Helical" evidence="2">
    <location>
        <begin position="133"/>
        <end position="153"/>
    </location>
</feature>
<feature type="transmembrane region" description="Helical" evidence="2">
    <location>
        <begin position="209"/>
        <end position="230"/>
    </location>
</feature>
<dbReference type="RefSeq" id="WP_141859170.1">
    <property type="nucleotide sequence ID" value="NZ_BAAAKA010000043.1"/>
</dbReference>
<keyword evidence="2" id="KW-0472">Membrane</keyword>
<dbReference type="OrthoDB" id="3821078at2"/>
<proteinExistence type="predicted"/>
<dbReference type="EMBL" id="VFMM01000002">
    <property type="protein sequence ID" value="TQJ12315.1"/>
    <property type="molecule type" value="Genomic_DNA"/>
</dbReference>
<feature type="transmembrane region" description="Helical" evidence="2">
    <location>
        <begin position="286"/>
        <end position="304"/>
    </location>
</feature>
<reference evidence="3 4" key="1">
    <citation type="submission" date="2019-06" db="EMBL/GenBank/DDBJ databases">
        <title>Sequencing the genomes of 1000 actinobacteria strains.</title>
        <authorList>
            <person name="Klenk H.-P."/>
        </authorList>
    </citation>
    <scope>NUCLEOTIDE SEQUENCE [LARGE SCALE GENOMIC DNA]</scope>
    <source>
        <strain evidence="3 4">DSM 17305</strain>
    </source>
</reference>
<organism evidence="3 4">
    <name type="scientific">Kribbella jejuensis</name>
    <dbReference type="NCBI Taxonomy" id="236068"/>
    <lineage>
        <taxon>Bacteria</taxon>
        <taxon>Bacillati</taxon>
        <taxon>Actinomycetota</taxon>
        <taxon>Actinomycetes</taxon>
        <taxon>Propionibacteriales</taxon>
        <taxon>Kribbellaceae</taxon>
        <taxon>Kribbella</taxon>
    </lineage>
</organism>
<keyword evidence="4" id="KW-1185">Reference proteome</keyword>
<comment type="caution">
    <text evidence="3">The sequence shown here is derived from an EMBL/GenBank/DDBJ whole genome shotgun (WGS) entry which is preliminary data.</text>
</comment>
<keyword evidence="2" id="KW-0812">Transmembrane</keyword>
<feature type="transmembrane region" description="Helical" evidence="2">
    <location>
        <begin position="77"/>
        <end position="98"/>
    </location>
</feature>
<feature type="transmembrane region" description="Helical" evidence="2">
    <location>
        <begin position="104"/>
        <end position="126"/>
    </location>
</feature>
<keyword evidence="2" id="KW-1133">Transmembrane helix</keyword>
<evidence type="ECO:0000313" key="4">
    <source>
        <dbReference type="Proteomes" id="UP000316298"/>
    </source>
</evidence>
<evidence type="ECO:0000256" key="2">
    <source>
        <dbReference type="SAM" id="Phobius"/>
    </source>
</evidence>
<feature type="transmembrane region" description="Helical" evidence="2">
    <location>
        <begin position="262"/>
        <end position="279"/>
    </location>
</feature>
<evidence type="ECO:0000313" key="3">
    <source>
        <dbReference type="EMBL" id="TQJ12315.1"/>
    </source>
</evidence>
<feature type="transmembrane region" description="Helical" evidence="2">
    <location>
        <begin position="310"/>
        <end position="331"/>
    </location>
</feature>
<feature type="region of interest" description="Disordered" evidence="1">
    <location>
        <begin position="38"/>
        <end position="68"/>
    </location>
</feature>
<feature type="transmembrane region" description="Helical" evidence="2">
    <location>
        <begin position="182"/>
        <end position="203"/>
    </location>
</feature>
<gene>
    <name evidence="3" type="ORF">FB475_5255</name>
</gene>
<accession>A0A542EAG0</accession>
<feature type="transmembrane region" description="Helical" evidence="2">
    <location>
        <begin position="237"/>
        <end position="256"/>
    </location>
</feature>
<evidence type="ECO:0000256" key="1">
    <source>
        <dbReference type="SAM" id="MobiDB-lite"/>
    </source>
</evidence>
<dbReference type="Proteomes" id="UP000316298">
    <property type="component" value="Unassembled WGS sequence"/>
</dbReference>
<sequence length="338" mass="34515">MSSRLDDELSRLVSAGVLRQYQADSIRDAADAELDAALADPGRRWQPAEPSGEPRDAGQAQPKGPPAATHPNALVEVLGYIGGALLLGAVALLTLANWGEMGRAARVSTGTTAAVVLLGVAVLLALVGRRRQLSAALASLGCCVAGFATFVAVEGEAGRVAGVMVALALAAGGLWWLKESSLLVATFGILAVGVLVITSDVLTPDSGSAANSAGIAGTGFIIVAFVFAMLGMVRDQVTSWSLAGAAMFSSSICWLVQERGEIMALAVGTAGPAALLVAYGRIKHSAYAVVGCAILLVIWPISLYQLTDNLGGVAIGLVVASGVLLLAVLMLSRRRSNE</sequence>
<protein>
    <submittedName>
        <fullName evidence="3">Uncharacterized protein</fullName>
    </submittedName>
</protein>
<feature type="transmembrane region" description="Helical" evidence="2">
    <location>
        <begin position="159"/>
        <end position="177"/>
    </location>
</feature>
<dbReference type="AlphaFoldDB" id="A0A542EAG0"/>